<gene>
    <name evidence="2" type="ordered locus">SGRA_1942</name>
</gene>
<evidence type="ECO:0000313" key="3">
    <source>
        <dbReference type="Proteomes" id="UP000007519"/>
    </source>
</evidence>
<organism evidence="2 3">
    <name type="scientific">Saprospira grandis (strain Lewin)</name>
    <dbReference type="NCBI Taxonomy" id="984262"/>
    <lineage>
        <taxon>Bacteria</taxon>
        <taxon>Pseudomonadati</taxon>
        <taxon>Bacteroidota</taxon>
        <taxon>Saprospiria</taxon>
        <taxon>Saprospirales</taxon>
        <taxon>Saprospiraceae</taxon>
        <taxon>Saprospira</taxon>
    </lineage>
</organism>
<name>H6L1M9_SAPGL</name>
<dbReference type="STRING" id="984262.SGRA_1942"/>
<evidence type="ECO:0000256" key="1">
    <source>
        <dbReference type="SAM" id="MobiDB-lite"/>
    </source>
</evidence>
<dbReference type="Proteomes" id="UP000007519">
    <property type="component" value="Chromosome"/>
</dbReference>
<dbReference type="EMBL" id="CP002831">
    <property type="protein sequence ID" value="AFC24673.1"/>
    <property type="molecule type" value="Genomic_DNA"/>
</dbReference>
<reference evidence="2 3" key="1">
    <citation type="journal article" date="2012" name="Stand. Genomic Sci.">
        <title>Complete genome sequencing and analysis of Saprospira grandis str. Lewin, a predatory marine bacterium.</title>
        <authorList>
            <person name="Saw J.H."/>
            <person name="Yuryev A."/>
            <person name="Kanbe M."/>
            <person name="Hou S."/>
            <person name="Young A.G."/>
            <person name="Aizawa S."/>
            <person name="Alam M."/>
        </authorList>
    </citation>
    <scope>NUCLEOTIDE SEQUENCE [LARGE SCALE GENOMIC DNA]</scope>
    <source>
        <strain evidence="2 3">Lewin</strain>
    </source>
</reference>
<accession>H6L1M9</accession>
<proteinExistence type="predicted"/>
<dbReference type="AlphaFoldDB" id="H6L1M9"/>
<feature type="region of interest" description="Disordered" evidence="1">
    <location>
        <begin position="1"/>
        <end position="21"/>
    </location>
</feature>
<feature type="compositionally biased region" description="Basic residues" evidence="1">
    <location>
        <begin position="1"/>
        <end position="10"/>
    </location>
</feature>
<sequence length="67" mass="7096">MERARSRQNNHRQAMAPGLGAFPKASAEGWAAVAEGQTKLAKPAQGRAKSELRDSPTRLQGGAAPKK</sequence>
<dbReference type="KEGG" id="sgn:SGRA_1942"/>
<dbReference type="HOGENOM" id="CLU_2809973_0_0_10"/>
<feature type="region of interest" description="Disordered" evidence="1">
    <location>
        <begin position="33"/>
        <end position="67"/>
    </location>
</feature>
<evidence type="ECO:0000313" key="2">
    <source>
        <dbReference type="EMBL" id="AFC24673.1"/>
    </source>
</evidence>
<protein>
    <submittedName>
        <fullName evidence="2">Uncharacterized protein</fullName>
    </submittedName>
</protein>
<keyword evidence="3" id="KW-1185">Reference proteome</keyword>